<protein>
    <recommendedName>
        <fullName evidence="5">Cytochrome c domain-containing protein</fullName>
    </recommendedName>
</protein>
<dbReference type="Gene3D" id="2.120.10.30">
    <property type="entry name" value="TolB, C-terminal domain"/>
    <property type="match status" value="1"/>
</dbReference>
<evidence type="ECO:0000259" key="5">
    <source>
        <dbReference type="PROSITE" id="PS51007"/>
    </source>
</evidence>
<sequence length="837" mass="95338">MIRSKLIKLLKCGMACCVFLSVVAWQTKDTSLQPTDTGGFIVEIQKKYAEVQAIKKKGNQEEIENKIKAVHRRLTRTYPVYYDWWLQDGKTGDVDWFSKSLNQELSVRLQKLNIKASATNTPENIETAFQSYLKACEQRRIKRLAAFTTDKPEIVFTKYRTLRPSFFAYTEGVSDARAECNYIAGGALAKMKMNGIWAEVETLLTDEEGVVRDPNLHFDGQHLLFSWKKSRKEDDFHLYEMDLKTREIKQLTFGKGHADIEAIYLPDDNILFNSTRCGSTVDCWFTEVSNMYLCDREGRYMRQVGFDQVHTVTPTLLDDGRVVYTRWDYNDRGQVWAQPLFQMNPDGTGQAEYYGMNSWFPTTVAQIRQIPGTRKLMGVFMGHHSPQHGKLGIIDPEAGRDENEGVMFVAPVHKPEPERIDGYGKFTDQFQHPFPLSETEFLISYTPLGYYVGHPMEFGVYWMNADGERELLVSDTRISCNQPVLVAPRKRPFRRSSSVDYTKNEGVYYMQNIYEGNGLKGVKPGTIKQLRVVEIQFRAAGVGEVNGNDKGGGAIMSSPVGVGNAAWDVKRVLGVTEVQPDGSAFFKVPARKPLYFQALDENGRVVQTMRSWSTLQPNEVQSCVGCHEHKNTVPVAGHPVSMAMNKGIKALAPEDEMGERNFSYLKEIQPIWDRHCISCHDGVKQPMSLKGELKVMDKPSKRKYTDSYLSLTHAIQNKDGGAWRGNAHHPEVNWISALSEPTLLPPYFAGSNTSNLIKRLESGHGGTKLTPQEIRKVALWIDLLVPFIGDYREANNWSQKDLDFYNYYDKKREAARAEDQENIRQYIQSLQTKQEKK</sequence>
<dbReference type="RefSeq" id="WP_087318294.1">
    <property type="nucleotide sequence ID" value="NZ_JAHOJA010000022.1"/>
</dbReference>
<evidence type="ECO:0000256" key="4">
    <source>
        <dbReference type="SAM" id="SignalP"/>
    </source>
</evidence>
<dbReference type="Proteomes" id="UP000196036">
    <property type="component" value="Unassembled WGS sequence"/>
</dbReference>
<evidence type="ECO:0000313" key="7">
    <source>
        <dbReference type="Proteomes" id="UP000196036"/>
    </source>
</evidence>
<keyword evidence="1 3" id="KW-0479">Metal-binding</keyword>
<dbReference type="SUPFAM" id="SSF48695">
    <property type="entry name" value="Multiheme cytochromes"/>
    <property type="match status" value="1"/>
</dbReference>
<dbReference type="InterPro" id="IPR009056">
    <property type="entry name" value="Cyt_c-like_dom"/>
</dbReference>
<dbReference type="InterPro" id="IPR036280">
    <property type="entry name" value="Multihaem_cyt_sf"/>
</dbReference>
<dbReference type="InterPro" id="IPR040698">
    <property type="entry name" value="HZS_alpha_mid"/>
</dbReference>
<dbReference type="PROSITE" id="PS51007">
    <property type="entry name" value="CYTC"/>
    <property type="match status" value="1"/>
</dbReference>
<dbReference type="EMBL" id="NFLW01000021">
    <property type="protein sequence ID" value="OUQ67957.1"/>
    <property type="molecule type" value="Genomic_DNA"/>
</dbReference>
<evidence type="ECO:0000313" key="6">
    <source>
        <dbReference type="EMBL" id="OUQ67957.1"/>
    </source>
</evidence>
<organism evidence="6 7">
    <name type="scientific">Bacteroides xylanisolvens</name>
    <dbReference type="NCBI Taxonomy" id="371601"/>
    <lineage>
        <taxon>Bacteria</taxon>
        <taxon>Pseudomonadati</taxon>
        <taxon>Bacteroidota</taxon>
        <taxon>Bacteroidia</taxon>
        <taxon>Bacteroidales</taxon>
        <taxon>Bacteroidaceae</taxon>
        <taxon>Bacteroides</taxon>
    </lineage>
</organism>
<comment type="caution">
    <text evidence="6">The sequence shown here is derived from an EMBL/GenBank/DDBJ whole genome shotgun (WGS) entry which is preliminary data.</text>
</comment>
<keyword evidence="3" id="KW-0349">Heme</keyword>
<dbReference type="Pfam" id="PF18582">
    <property type="entry name" value="HZS_alpha"/>
    <property type="match status" value="1"/>
</dbReference>
<dbReference type="GO" id="GO:0020037">
    <property type="term" value="F:heme binding"/>
    <property type="evidence" value="ECO:0007669"/>
    <property type="project" value="InterPro"/>
</dbReference>
<dbReference type="SUPFAM" id="SSF69304">
    <property type="entry name" value="Tricorn protease N-terminal domain"/>
    <property type="match status" value="1"/>
</dbReference>
<accession>A0A1Y4VCW2</accession>
<feature type="domain" description="Cytochrome c" evidence="5">
    <location>
        <begin position="653"/>
        <end position="831"/>
    </location>
</feature>
<feature type="signal peptide" evidence="4">
    <location>
        <begin position="1"/>
        <end position="24"/>
    </location>
</feature>
<dbReference type="GO" id="GO:0046872">
    <property type="term" value="F:metal ion binding"/>
    <property type="evidence" value="ECO:0007669"/>
    <property type="project" value="UniProtKB-KW"/>
</dbReference>
<name>A0A1Y4VCW2_9BACE</name>
<gene>
    <name evidence="6" type="ORF">B5E52_11635</name>
</gene>
<dbReference type="AlphaFoldDB" id="A0A1Y4VCW2"/>
<evidence type="ECO:0000256" key="2">
    <source>
        <dbReference type="ARBA" id="ARBA00023004"/>
    </source>
</evidence>
<evidence type="ECO:0000256" key="3">
    <source>
        <dbReference type="PROSITE-ProRule" id="PRU00433"/>
    </source>
</evidence>
<proteinExistence type="predicted"/>
<feature type="chain" id="PRO_5013028798" description="Cytochrome c domain-containing protein" evidence="4">
    <location>
        <begin position="25"/>
        <end position="837"/>
    </location>
</feature>
<keyword evidence="2 3" id="KW-0408">Iron</keyword>
<keyword evidence="4" id="KW-0732">Signal</keyword>
<reference evidence="7" key="1">
    <citation type="submission" date="2017-04" db="EMBL/GenBank/DDBJ databases">
        <title>Function of individual gut microbiota members based on whole genome sequencing of pure cultures obtained from chicken caecum.</title>
        <authorList>
            <person name="Medvecky M."/>
            <person name="Cejkova D."/>
            <person name="Polansky O."/>
            <person name="Karasova D."/>
            <person name="Kubasova T."/>
            <person name="Cizek A."/>
            <person name="Rychlik I."/>
        </authorList>
    </citation>
    <scope>NUCLEOTIDE SEQUENCE [LARGE SCALE GENOMIC DNA]</scope>
    <source>
        <strain evidence="7">An109</strain>
    </source>
</reference>
<evidence type="ECO:0000256" key="1">
    <source>
        <dbReference type="ARBA" id="ARBA00022723"/>
    </source>
</evidence>
<dbReference type="InterPro" id="IPR011042">
    <property type="entry name" value="6-blade_b-propeller_TolB-like"/>
</dbReference>
<dbReference type="GO" id="GO:0009055">
    <property type="term" value="F:electron transfer activity"/>
    <property type="evidence" value="ECO:0007669"/>
    <property type="project" value="InterPro"/>
</dbReference>